<dbReference type="SUPFAM" id="SSF54695">
    <property type="entry name" value="POZ domain"/>
    <property type="match status" value="1"/>
</dbReference>
<dbReference type="OrthoDB" id="1022638at2759"/>
<keyword evidence="2" id="KW-1185">Reference proteome</keyword>
<dbReference type="Proteomes" id="UP000799428">
    <property type="component" value="Unassembled WGS sequence"/>
</dbReference>
<feature type="non-terminal residue" evidence="1">
    <location>
        <position position="182"/>
    </location>
</feature>
<sequence length="182" mass="21315">VHQEPICKSSPFFKAALGRNWAEKQDGIVRLPTHSAKTFQVYNQWLYRRWIYPPATGDWPCLVDAYLLGEYLQDMNFTDTIMDTMLTLLGRVSLEAYKDIQKIYNNTKYGSPLRRLVVDLTVWRKGHIAWASEEMTQWPTEFVQSMALGLSKRIEYSETMRHFRDPTNNGISSCRYHCHGEE</sequence>
<protein>
    <recommendedName>
        <fullName evidence="3">BTB domain-containing protein</fullName>
    </recommendedName>
</protein>
<dbReference type="EMBL" id="MU005769">
    <property type="protein sequence ID" value="KAF2710164.1"/>
    <property type="molecule type" value="Genomic_DNA"/>
</dbReference>
<evidence type="ECO:0008006" key="3">
    <source>
        <dbReference type="Google" id="ProtNLM"/>
    </source>
</evidence>
<organism evidence="1 2">
    <name type="scientific">Pleomassaria siparia CBS 279.74</name>
    <dbReference type="NCBI Taxonomy" id="1314801"/>
    <lineage>
        <taxon>Eukaryota</taxon>
        <taxon>Fungi</taxon>
        <taxon>Dikarya</taxon>
        <taxon>Ascomycota</taxon>
        <taxon>Pezizomycotina</taxon>
        <taxon>Dothideomycetes</taxon>
        <taxon>Pleosporomycetidae</taxon>
        <taxon>Pleosporales</taxon>
        <taxon>Pleomassariaceae</taxon>
        <taxon>Pleomassaria</taxon>
    </lineage>
</organism>
<dbReference type="PANTHER" id="PTHR47843:SF2">
    <property type="entry name" value="BTB DOMAIN-CONTAINING PROTEIN"/>
    <property type="match status" value="1"/>
</dbReference>
<gene>
    <name evidence="1" type="ORF">K504DRAFT_343782</name>
</gene>
<feature type="non-terminal residue" evidence="1">
    <location>
        <position position="1"/>
    </location>
</feature>
<evidence type="ECO:0000313" key="2">
    <source>
        <dbReference type="Proteomes" id="UP000799428"/>
    </source>
</evidence>
<evidence type="ECO:0000313" key="1">
    <source>
        <dbReference type="EMBL" id="KAF2710164.1"/>
    </source>
</evidence>
<accession>A0A6G1KBG6</accession>
<dbReference type="Gene3D" id="3.30.710.10">
    <property type="entry name" value="Potassium Channel Kv1.1, Chain A"/>
    <property type="match status" value="1"/>
</dbReference>
<name>A0A6G1KBG6_9PLEO</name>
<dbReference type="PANTHER" id="PTHR47843">
    <property type="entry name" value="BTB DOMAIN-CONTAINING PROTEIN-RELATED"/>
    <property type="match status" value="1"/>
</dbReference>
<proteinExistence type="predicted"/>
<dbReference type="InterPro" id="IPR011333">
    <property type="entry name" value="SKP1/BTB/POZ_sf"/>
</dbReference>
<dbReference type="CDD" id="cd18186">
    <property type="entry name" value="BTB_POZ_ZBTB_KLHL-like"/>
    <property type="match status" value="1"/>
</dbReference>
<dbReference type="AlphaFoldDB" id="A0A6G1KBG6"/>
<reference evidence="1" key="1">
    <citation type="journal article" date="2020" name="Stud. Mycol.">
        <title>101 Dothideomycetes genomes: a test case for predicting lifestyles and emergence of pathogens.</title>
        <authorList>
            <person name="Haridas S."/>
            <person name="Albert R."/>
            <person name="Binder M."/>
            <person name="Bloem J."/>
            <person name="Labutti K."/>
            <person name="Salamov A."/>
            <person name="Andreopoulos B."/>
            <person name="Baker S."/>
            <person name="Barry K."/>
            <person name="Bills G."/>
            <person name="Bluhm B."/>
            <person name="Cannon C."/>
            <person name="Castanera R."/>
            <person name="Culley D."/>
            <person name="Daum C."/>
            <person name="Ezra D."/>
            <person name="Gonzalez J."/>
            <person name="Henrissat B."/>
            <person name="Kuo A."/>
            <person name="Liang C."/>
            <person name="Lipzen A."/>
            <person name="Lutzoni F."/>
            <person name="Magnuson J."/>
            <person name="Mondo S."/>
            <person name="Nolan M."/>
            <person name="Ohm R."/>
            <person name="Pangilinan J."/>
            <person name="Park H.-J."/>
            <person name="Ramirez L."/>
            <person name="Alfaro M."/>
            <person name="Sun H."/>
            <person name="Tritt A."/>
            <person name="Yoshinaga Y."/>
            <person name="Zwiers L.-H."/>
            <person name="Turgeon B."/>
            <person name="Goodwin S."/>
            <person name="Spatafora J."/>
            <person name="Crous P."/>
            <person name="Grigoriev I."/>
        </authorList>
    </citation>
    <scope>NUCLEOTIDE SEQUENCE</scope>
    <source>
        <strain evidence="1">CBS 279.74</strain>
    </source>
</reference>